<gene>
    <name evidence="8" type="primary">deoC2</name>
    <name evidence="7" type="synonym">deoC</name>
    <name evidence="8" type="ORF">BN983_02676</name>
</gene>
<dbReference type="InterPro" id="IPR002915">
    <property type="entry name" value="DeoC/FbaB/LacD_aldolase"/>
</dbReference>
<sequence length="223" mass="23477">MEQNLAKMIDHTQLKPDTPKEKITQICEEAKEHHFASVCVNPHWVAHCADLLEGTDVKVCTVIGFPLGATTKETKAFETKQAIEKGATEVDMVINVGELKSGNKDLVQQDIEAVVREAEGKALVKVIIETSLLSEDEKVVASELAKAAGADFVKTSTGFSGGGATVEDISLMRKTVGPDMGVKASGGVRDYEGAKAMIEAGATRIGASSGIAIVNGGQGTSDY</sequence>
<dbReference type="PANTHER" id="PTHR10889:SF1">
    <property type="entry name" value="DEOXYRIBOSE-PHOSPHATE ALDOLASE"/>
    <property type="match status" value="1"/>
</dbReference>
<keyword evidence="3 7" id="KW-0456">Lyase</keyword>
<evidence type="ECO:0000256" key="7">
    <source>
        <dbReference type="HAMAP-Rule" id="MF_00114"/>
    </source>
</evidence>
<keyword evidence="2 7" id="KW-0963">Cytoplasm</keyword>
<dbReference type="SMART" id="SM01133">
    <property type="entry name" value="DeoC"/>
    <property type="match status" value="1"/>
</dbReference>
<dbReference type="GO" id="GO:0005737">
    <property type="term" value="C:cytoplasm"/>
    <property type="evidence" value="ECO:0007669"/>
    <property type="project" value="UniProtKB-SubCell"/>
</dbReference>
<dbReference type="GO" id="GO:0009264">
    <property type="term" value="P:deoxyribonucleotide catabolic process"/>
    <property type="evidence" value="ECO:0007669"/>
    <property type="project" value="UniProtKB-UniRule"/>
</dbReference>
<dbReference type="InterPro" id="IPR028581">
    <property type="entry name" value="DeoC_typeI"/>
</dbReference>
<dbReference type="InterPro" id="IPR011343">
    <property type="entry name" value="DeoC"/>
</dbReference>
<dbReference type="UniPathway" id="UPA00002">
    <property type="reaction ID" value="UER00468"/>
</dbReference>
<comment type="catalytic activity">
    <reaction evidence="5 7">
        <text>2-deoxy-D-ribose 5-phosphate = D-glyceraldehyde 3-phosphate + acetaldehyde</text>
        <dbReference type="Rhea" id="RHEA:12821"/>
        <dbReference type="ChEBI" id="CHEBI:15343"/>
        <dbReference type="ChEBI" id="CHEBI:59776"/>
        <dbReference type="ChEBI" id="CHEBI:62877"/>
        <dbReference type="EC" id="4.1.2.4"/>
    </reaction>
</comment>
<evidence type="ECO:0000313" key="8">
    <source>
        <dbReference type="EMBL" id="CDQ24396.1"/>
    </source>
</evidence>
<comment type="pathway">
    <text evidence="7">Carbohydrate degradation; 2-deoxy-D-ribose 1-phosphate degradation; D-glyceraldehyde 3-phosphate and acetaldehyde from 2-deoxy-alpha-D-ribose 1-phosphate: step 2/2.</text>
</comment>
<reference evidence="8 9" key="2">
    <citation type="submission" date="2014-05" db="EMBL/GenBank/DDBJ databases">
        <title>Draft genome sequence of Halobacillus karajensis HK-03.</title>
        <authorList>
            <person name="Khelaifia S."/>
            <person name="Croce O."/>
            <person name="Lagier J.C."/>
            <person name="Raoult D."/>
        </authorList>
    </citation>
    <scope>NUCLEOTIDE SEQUENCE [LARGE SCALE GENOMIC DNA]</scope>
    <source>
        <strain evidence="8 9">HD-03</strain>
    </source>
</reference>
<keyword evidence="4 7" id="KW-0704">Schiff base</keyword>
<dbReference type="Proteomes" id="UP000028868">
    <property type="component" value="Unassembled WGS sequence"/>
</dbReference>
<name>A0A024P6W2_9BACI</name>
<feature type="active site" description="Proton donor/acceptor" evidence="7">
    <location>
        <position position="91"/>
    </location>
</feature>
<organism evidence="8 9">
    <name type="scientific">Halobacillus karajensis</name>
    <dbReference type="NCBI Taxonomy" id="195088"/>
    <lineage>
        <taxon>Bacteria</taxon>
        <taxon>Bacillati</taxon>
        <taxon>Bacillota</taxon>
        <taxon>Bacilli</taxon>
        <taxon>Bacillales</taxon>
        <taxon>Bacillaceae</taxon>
        <taxon>Halobacillus</taxon>
    </lineage>
</organism>
<dbReference type="HAMAP" id="MF_00114">
    <property type="entry name" value="DeoC_type1"/>
    <property type="match status" value="1"/>
</dbReference>
<feature type="active site" description="Schiff-base intermediate with acetaldehyde" evidence="7">
    <location>
        <position position="154"/>
    </location>
</feature>
<evidence type="ECO:0000256" key="4">
    <source>
        <dbReference type="ARBA" id="ARBA00023270"/>
    </source>
</evidence>
<proteinExistence type="inferred from homology"/>
<dbReference type="Pfam" id="PF01791">
    <property type="entry name" value="DeoC"/>
    <property type="match status" value="1"/>
</dbReference>
<dbReference type="InterPro" id="IPR013785">
    <property type="entry name" value="Aldolase_TIM"/>
</dbReference>
<dbReference type="NCBIfam" id="TIGR00126">
    <property type="entry name" value="deoC"/>
    <property type="match status" value="1"/>
</dbReference>
<protein>
    <recommendedName>
        <fullName evidence="7">Deoxyribose-phosphate aldolase</fullName>
        <shortName evidence="7">DERA</shortName>
        <ecNumber evidence="7">4.1.2.4</ecNumber>
    </recommendedName>
    <alternativeName>
        <fullName evidence="7">2-deoxy-D-ribose 5-phosphate aldolase</fullName>
    </alternativeName>
    <alternativeName>
        <fullName evidence="7">Phosphodeoxyriboaldolase</fullName>
        <shortName evidence="7">Deoxyriboaldolase</shortName>
    </alternativeName>
</protein>
<evidence type="ECO:0000256" key="2">
    <source>
        <dbReference type="ARBA" id="ARBA00022490"/>
    </source>
</evidence>
<dbReference type="EC" id="4.1.2.4" evidence="7"/>
<evidence type="ECO:0000313" key="9">
    <source>
        <dbReference type="Proteomes" id="UP000028868"/>
    </source>
</evidence>
<reference evidence="9" key="1">
    <citation type="submission" date="2014-03" db="EMBL/GenBank/DDBJ databases">
        <authorList>
            <person name="Urmite Genomes U."/>
        </authorList>
    </citation>
    <scope>NUCLEOTIDE SEQUENCE [LARGE SCALE GENOMIC DNA]</scope>
    <source>
        <strain evidence="9">HD-03</strain>
    </source>
</reference>
<dbReference type="PANTHER" id="PTHR10889">
    <property type="entry name" value="DEOXYRIBOSE-PHOSPHATE ALDOLASE"/>
    <property type="match status" value="1"/>
</dbReference>
<evidence type="ECO:0000256" key="5">
    <source>
        <dbReference type="ARBA" id="ARBA00048791"/>
    </source>
</evidence>
<dbReference type="PIRSF" id="PIRSF001357">
    <property type="entry name" value="DeoC"/>
    <property type="match status" value="1"/>
</dbReference>
<keyword evidence="9" id="KW-1185">Reference proteome</keyword>
<evidence type="ECO:0000256" key="1">
    <source>
        <dbReference type="ARBA" id="ARBA00010936"/>
    </source>
</evidence>
<dbReference type="CDD" id="cd00959">
    <property type="entry name" value="DeoC"/>
    <property type="match status" value="1"/>
</dbReference>
<evidence type="ECO:0000256" key="3">
    <source>
        <dbReference type="ARBA" id="ARBA00023239"/>
    </source>
</evidence>
<dbReference type="AlphaFoldDB" id="A0A024P6W2"/>
<comment type="subcellular location">
    <subcellularLocation>
        <location evidence="7">Cytoplasm</location>
    </subcellularLocation>
</comment>
<dbReference type="OrthoDB" id="9778711at2"/>
<dbReference type="FunFam" id="3.20.20.70:FF:000044">
    <property type="entry name" value="Deoxyribose-phosphate aldolase"/>
    <property type="match status" value="1"/>
</dbReference>
<dbReference type="GO" id="GO:0004139">
    <property type="term" value="F:deoxyribose-phosphate aldolase activity"/>
    <property type="evidence" value="ECO:0007669"/>
    <property type="project" value="UniProtKB-UniRule"/>
</dbReference>
<comment type="similarity">
    <text evidence="1 7">Belongs to the DeoC/FbaB aldolase family. DeoC type 1 subfamily.</text>
</comment>
<evidence type="ECO:0000256" key="6">
    <source>
        <dbReference type="ARBA" id="ARBA00056337"/>
    </source>
</evidence>
<dbReference type="EMBL" id="CCDI010000003">
    <property type="protein sequence ID" value="CDQ24396.1"/>
    <property type="molecule type" value="Genomic_DNA"/>
</dbReference>
<dbReference type="Gene3D" id="3.20.20.70">
    <property type="entry name" value="Aldolase class I"/>
    <property type="match status" value="1"/>
</dbReference>
<dbReference type="GO" id="GO:0016052">
    <property type="term" value="P:carbohydrate catabolic process"/>
    <property type="evidence" value="ECO:0007669"/>
    <property type="project" value="TreeGrafter"/>
</dbReference>
<dbReference type="SUPFAM" id="SSF51569">
    <property type="entry name" value="Aldolase"/>
    <property type="match status" value="1"/>
</dbReference>
<comment type="function">
    <text evidence="6 7">Catalyzes a reversible aldol reaction between acetaldehyde and D-glyceraldehyde 3-phosphate to generate 2-deoxy-D-ribose 5-phosphate.</text>
</comment>
<dbReference type="GO" id="GO:0006018">
    <property type="term" value="P:2-deoxyribose 1-phosphate catabolic process"/>
    <property type="evidence" value="ECO:0007669"/>
    <property type="project" value="UniProtKB-UniRule"/>
</dbReference>
<feature type="active site" description="Proton donor/acceptor" evidence="7">
    <location>
        <position position="183"/>
    </location>
</feature>
<comment type="caution">
    <text evidence="8">The sequence shown here is derived from an EMBL/GenBank/DDBJ whole genome shotgun (WGS) entry which is preliminary data.</text>
</comment>
<dbReference type="RefSeq" id="WP_035509185.1">
    <property type="nucleotide sequence ID" value="NZ_CCDH010000001.1"/>
</dbReference>
<accession>A0A024P6W2</accession>